<dbReference type="EMBL" id="BGZK01000849">
    <property type="protein sequence ID" value="GBP62750.1"/>
    <property type="molecule type" value="Genomic_DNA"/>
</dbReference>
<dbReference type="STRING" id="151549.A0A4C1XI30"/>
<dbReference type="GO" id="GO:0003964">
    <property type="term" value="F:RNA-directed DNA polymerase activity"/>
    <property type="evidence" value="ECO:0007669"/>
    <property type="project" value="UniProtKB-KW"/>
</dbReference>
<proteinExistence type="predicted"/>
<dbReference type="Proteomes" id="UP000299102">
    <property type="component" value="Unassembled WGS sequence"/>
</dbReference>
<comment type="caution">
    <text evidence="2">The sequence shown here is derived from an EMBL/GenBank/DDBJ whole genome shotgun (WGS) entry which is preliminary data.</text>
</comment>
<evidence type="ECO:0000259" key="1">
    <source>
        <dbReference type="PROSITE" id="PS50878"/>
    </source>
</evidence>
<evidence type="ECO:0000313" key="2">
    <source>
        <dbReference type="EMBL" id="GBP62750.1"/>
    </source>
</evidence>
<dbReference type="InterPro" id="IPR000477">
    <property type="entry name" value="RT_dom"/>
</dbReference>
<dbReference type="AlphaFoldDB" id="A0A4C1XI30"/>
<feature type="domain" description="Reverse transcriptase" evidence="1">
    <location>
        <begin position="197"/>
        <end position="447"/>
    </location>
</feature>
<dbReference type="Pfam" id="PF00078">
    <property type="entry name" value="RVT_1"/>
    <property type="match status" value="1"/>
</dbReference>
<name>A0A4C1XI30_EUMVA</name>
<organism evidence="2 3">
    <name type="scientific">Eumeta variegata</name>
    <name type="common">Bagworm moth</name>
    <name type="synonym">Eumeta japonica</name>
    <dbReference type="NCBI Taxonomy" id="151549"/>
    <lineage>
        <taxon>Eukaryota</taxon>
        <taxon>Metazoa</taxon>
        <taxon>Ecdysozoa</taxon>
        <taxon>Arthropoda</taxon>
        <taxon>Hexapoda</taxon>
        <taxon>Insecta</taxon>
        <taxon>Pterygota</taxon>
        <taxon>Neoptera</taxon>
        <taxon>Endopterygota</taxon>
        <taxon>Lepidoptera</taxon>
        <taxon>Glossata</taxon>
        <taxon>Ditrysia</taxon>
        <taxon>Tineoidea</taxon>
        <taxon>Psychidae</taxon>
        <taxon>Oiketicinae</taxon>
        <taxon>Eumeta</taxon>
    </lineage>
</organism>
<evidence type="ECO:0000313" key="3">
    <source>
        <dbReference type="Proteomes" id="UP000299102"/>
    </source>
</evidence>
<dbReference type="OrthoDB" id="8058536at2759"/>
<keyword evidence="2" id="KW-0808">Transferase</keyword>
<keyword evidence="2" id="KW-0548">Nucleotidyltransferase</keyword>
<dbReference type="InterPro" id="IPR043502">
    <property type="entry name" value="DNA/RNA_pol_sf"/>
</dbReference>
<reference evidence="2 3" key="1">
    <citation type="journal article" date="2019" name="Commun. Biol.">
        <title>The bagworm genome reveals a unique fibroin gene that provides high tensile strength.</title>
        <authorList>
            <person name="Kono N."/>
            <person name="Nakamura H."/>
            <person name="Ohtoshi R."/>
            <person name="Tomita M."/>
            <person name="Numata K."/>
            <person name="Arakawa K."/>
        </authorList>
    </citation>
    <scope>NUCLEOTIDE SEQUENCE [LARGE SCALE GENOMIC DNA]</scope>
</reference>
<dbReference type="CDD" id="cd01650">
    <property type="entry name" value="RT_nLTR_like"/>
    <property type="match status" value="1"/>
</dbReference>
<keyword evidence="3" id="KW-1185">Reference proteome</keyword>
<dbReference type="SUPFAM" id="SSF56672">
    <property type="entry name" value="DNA/RNA polymerases"/>
    <property type="match status" value="1"/>
</dbReference>
<sequence length="470" mass="52191">MARPTVAVQWNSQSVRRDKSDLIFFLQKYYPTVAAASDIWLRPDSHFVVPGFVSLRDDGSAGYFGVAVLIKNHAPFSPVSTPTRGGGLQAVAVKFEGIDSIIDLINYLNSASKPTSCADTVPQTMLSVADDMFPLKKHLVVGIPSPPCKTLINLSKIRAKSRRFLRSEKLEGWRGFYVSISPDGSSHTVCKQSNKFRNSCHGAVSPYLNISECKGNPDDPAAYCLIALSSVLAKIAEHLVKNRLEGISESHSLSQYGFRKSRNTIDSLSIFISDIRVSFFQGKSVTAAFLDVSSAYDNVQLPIPRNKIHKLKVPERLSNFIFNLLSERRILRIDSEVKASRLVWKGLPQGSVLNLLLYNMYISDLELSISPCKILQYADDLFLYFSDTSVFNVASVLSESLKALQLHIHSLGLELSAFKSNLVVFSRRETGNGFPVKILLNFLVYFLTPNYREPITVATLSPKLKKISAS</sequence>
<dbReference type="PANTHER" id="PTHR19446">
    <property type="entry name" value="REVERSE TRANSCRIPTASES"/>
    <property type="match status" value="1"/>
</dbReference>
<accession>A0A4C1XI30</accession>
<gene>
    <name evidence="2" type="primary">RTase</name>
    <name evidence="2" type="ORF">EVAR_51702_1</name>
</gene>
<protein>
    <submittedName>
        <fullName evidence="2">Probable RNA-directed DNA polymerase from transposon BS</fullName>
    </submittedName>
</protein>
<keyword evidence="2" id="KW-0695">RNA-directed DNA polymerase</keyword>
<dbReference type="PROSITE" id="PS50878">
    <property type="entry name" value="RT_POL"/>
    <property type="match status" value="1"/>
</dbReference>